<dbReference type="InterPro" id="IPR036291">
    <property type="entry name" value="NAD(P)-bd_dom_sf"/>
</dbReference>
<evidence type="ECO:0000256" key="2">
    <source>
        <dbReference type="ARBA" id="ARBA00023002"/>
    </source>
</evidence>
<dbReference type="PRINTS" id="PR00081">
    <property type="entry name" value="GDHRDH"/>
</dbReference>
<dbReference type="Gene3D" id="3.40.50.720">
    <property type="entry name" value="NAD(P)-binding Rossmann-like Domain"/>
    <property type="match status" value="1"/>
</dbReference>
<dbReference type="PRINTS" id="PR00080">
    <property type="entry name" value="SDRFAMILY"/>
</dbReference>
<dbReference type="InterPro" id="IPR002347">
    <property type="entry name" value="SDR_fam"/>
</dbReference>
<name>A0AAN7B320_9PEZI</name>
<sequence>MSQFGFHTEGLELVQQFHDQVKGRTFLITGPSKGGIGAETAISLAHGHPSTLILLGRSLDRIQPTIDTILSIDSSITTKFVPIDLSSLSSVRSAASMILNDPTISHIDVMINNAAIMATPYSLTPDGIESQLGANHIGHFLLTNLLMPKLLLTSSSPTAAALPHQQKRIINVSSVANLAGGGIRFHDPNYTLHPEEYTPFNAYGQSKTASILFTIALNNRLAGKAARSWSLNPGSIATSLGRTTTPEMRQDALTAVFGKGATEFPARKTLQQGCATTLRAALDPSLDDDKDPDAVYLNDCQVTTDPHWIDPRALDKASAEKLWALSEELVGEKFVW</sequence>
<dbReference type="Proteomes" id="UP001301769">
    <property type="component" value="Unassembled WGS sequence"/>
</dbReference>
<dbReference type="SUPFAM" id="SSF51735">
    <property type="entry name" value="NAD(P)-binding Rossmann-fold domains"/>
    <property type="match status" value="1"/>
</dbReference>
<dbReference type="GO" id="GO:0016491">
    <property type="term" value="F:oxidoreductase activity"/>
    <property type="evidence" value="ECO:0007669"/>
    <property type="project" value="UniProtKB-KW"/>
</dbReference>
<evidence type="ECO:0000256" key="3">
    <source>
        <dbReference type="RuleBase" id="RU000363"/>
    </source>
</evidence>
<comment type="caution">
    <text evidence="4">The sequence shown here is derived from an EMBL/GenBank/DDBJ whole genome shotgun (WGS) entry which is preliminary data.</text>
</comment>
<organism evidence="4 5">
    <name type="scientific">Rhypophila decipiens</name>
    <dbReference type="NCBI Taxonomy" id="261697"/>
    <lineage>
        <taxon>Eukaryota</taxon>
        <taxon>Fungi</taxon>
        <taxon>Dikarya</taxon>
        <taxon>Ascomycota</taxon>
        <taxon>Pezizomycotina</taxon>
        <taxon>Sordariomycetes</taxon>
        <taxon>Sordariomycetidae</taxon>
        <taxon>Sordariales</taxon>
        <taxon>Naviculisporaceae</taxon>
        <taxon>Rhypophila</taxon>
    </lineage>
</organism>
<comment type="similarity">
    <text evidence="1 3">Belongs to the short-chain dehydrogenases/reductases (SDR) family.</text>
</comment>
<evidence type="ECO:0000256" key="1">
    <source>
        <dbReference type="ARBA" id="ARBA00006484"/>
    </source>
</evidence>
<dbReference type="Pfam" id="PF00106">
    <property type="entry name" value="adh_short"/>
    <property type="match status" value="1"/>
</dbReference>
<accession>A0AAN7B320</accession>
<protein>
    <recommendedName>
        <fullName evidence="6">Short-chain dehydrogenase</fullName>
    </recommendedName>
</protein>
<gene>
    <name evidence="4" type="ORF">QBC37DRAFT_325695</name>
</gene>
<dbReference type="AlphaFoldDB" id="A0AAN7B320"/>
<evidence type="ECO:0000313" key="4">
    <source>
        <dbReference type="EMBL" id="KAK4208449.1"/>
    </source>
</evidence>
<reference evidence="4" key="1">
    <citation type="journal article" date="2023" name="Mol. Phylogenet. Evol.">
        <title>Genome-scale phylogeny and comparative genomics of the fungal order Sordariales.</title>
        <authorList>
            <person name="Hensen N."/>
            <person name="Bonometti L."/>
            <person name="Westerberg I."/>
            <person name="Brannstrom I.O."/>
            <person name="Guillou S."/>
            <person name="Cros-Aarteil S."/>
            <person name="Calhoun S."/>
            <person name="Haridas S."/>
            <person name="Kuo A."/>
            <person name="Mondo S."/>
            <person name="Pangilinan J."/>
            <person name="Riley R."/>
            <person name="LaButti K."/>
            <person name="Andreopoulos B."/>
            <person name="Lipzen A."/>
            <person name="Chen C."/>
            <person name="Yan M."/>
            <person name="Daum C."/>
            <person name="Ng V."/>
            <person name="Clum A."/>
            <person name="Steindorff A."/>
            <person name="Ohm R.A."/>
            <person name="Martin F."/>
            <person name="Silar P."/>
            <person name="Natvig D.O."/>
            <person name="Lalanne C."/>
            <person name="Gautier V."/>
            <person name="Ament-Velasquez S.L."/>
            <person name="Kruys A."/>
            <person name="Hutchinson M.I."/>
            <person name="Powell A.J."/>
            <person name="Barry K."/>
            <person name="Miller A.N."/>
            <person name="Grigoriev I.V."/>
            <person name="Debuchy R."/>
            <person name="Gladieux P."/>
            <person name="Hiltunen Thoren M."/>
            <person name="Johannesson H."/>
        </authorList>
    </citation>
    <scope>NUCLEOTIDE SEQUENCE</scope>
    <source>
        <strain evidence="4">PSN293</strain>
    </source>
</reference>
<reference evidence="4" key="2">
    <citation type="submission" date="2023-05" db="EMBL/GenBank/DDBJ databases">
        <authorList>
            <consortium name="Lawrence Berkeley National Laboratory"/>
            <person name="Steindorff A."/>
            <person name="Hensen N."/>
            <person name="Bonometti L."/>
            <person name="Westerberg I."/>
            <person name="Brannstrom I.O."/>
            <person name="Guillou S."/>
            <person name="Cros-Aarteil S."/>
            <person name="Calhoun S."/>
            <person name="Haridas S."/>
            <person name="Kuo A."/>
            <person name="Mondo S."/>
            <person name="Pangilinan J."/>
            <person name="Riley R."/>
            <person name="Labutti K."/>
            <person name="Andreopoulos B."/>
            <person name="Lipzen A."/>
            <person name="Chen C."/>
            <person name="Yanf M."/>
            <person name="Daum C."/>
            <person name="Ng V."/>
            <person name="Clum A."/>
            <person name="Ohm R."/>
            <person name="Martin F."/>
            <person name="Silar P."/>
            <person name="Natvig D."/>
            <person name="Lalanne C."/>
            <person name="Gautier V."/>
            <person name="Ament-Velasquez S.L."/>
            <person name="Kruys A."/>
            <person name="Hutchinson M.I."/>
            <person name="Powell A.J."/>
            <person name="Barry K."/>
            <person name="Miller A.N."/>
            <person name="Grigoriev I.V."/>
            <person name="Debuchy R."/>
            <person name="Gladieux P."/>
            <person name="Thoren M.H."/>
            <person name="Johannesson H."/>
        </authorList>
    </citation>
    <scope>NUCLEOTIDE SEQUENCE</scope>
    <source>
        <strain evidence="4">PSN293</strain>
    </source>
</reference>
<proteinExistence type="inferred from homology"/>
<dbReference type="PANTHER" id="PTHR24320">
    <property type="entry name" value="RETINOL DEHYDROGENASE"/>
    <property type="match status" value="1"/>
</dbReference>
<dbReference type="EMBL" id="MU858243">
    <property type="protein sequence ID" value="KAK4208449.1"/>
    <property type="molecule type" value="Genomic_DNA"/>
</dbReference>
<evidence type="ECO:0008006" key="6">
    <source>
        <dbReference type="Google" id="ProtNLM"/>
    </source>
</evidence>
<keyword evidence="2" id="KW-0560">Oxidoreductase</keyword>
<evidence type="ECO:0000313" key="5">
    <source>
        <dbReference type="Proteomes" id="UP001301769"/>
    </source>
</evidence>
<dbReference type="PANTHER" id="PTHR24320:SF283">
    <property type="entry name" value="RETINOL DEHYDROGENASE 11"/>
    <property type="match status" value="1"/>
</dbReference>
<keyword evidence="5" id="KW-1185">Reference proteome</keyword>